<keyword evidence="3" id="KW-1185">Reference proteome</keyword>
<protein>
    <submittedName>
        <fullName evidence="2">Uncharacterized protein</fullName>
    </submittedName>
</protein>
<feature type="compositionally biased region" description="Basic and acidic residues" evidence="1">
    <location>
        <begin position="47"/>
        <end position="64"/>
    </location>
</feature>
<feature type="compositionally biased region" description="Basic residues" evidence="1">
    <location>
        <begin position="27"/>
        <end position="39"/>
    </location>
</feature>
<dbReference type="AlphaFoldDB" id="A0A9J5Y2H9"/>
<dbReference type="Proteomes" id="UP000824120">
    <property type="component" value="Chromosome 7"/>
</dbReference>
<organism evidence="2 3">
    <name type="scientific">Solanum commersonii</name>
    <name type="common">Commerson's wild potato</name>
    <name type="synonym">Commerson's nightshade</name>
    <dbReference type="NCBI Taxonomy" id="4109"/>
    <lineage>
        <taxon>Eukaryota</taxon>
        <taxon>Viridiplantae</taxon>
        <taxon>Streptophyta</taxon>
        <taxon>Embryophyta</taxon>
        <taxon>Tracheophyta</taxon>
        <taxon>Spermatophyta</taxon>
        <taxon>Magnoliopsida</taxon>
        <taxon>eudicotyledons</taxon>
        <taxon>Gunneridae</taxon>
        <taxon>Pentapetalae</taxon>
        <taxon>asterids</taxon>
        <taxon>lamiids</taxon>
        <taxon>Solanales</taxon>
        <taxon>Solanaceae</taxon>
        <taxon>Solanoideae</taxon>
        <taxon>Solaneae</taxon>
        <taxon>Solanum</taxon>
    </lineage>
</organism>
<evidence type="ECO:0000313" key="3">
    <source>
        <dbReference type="Proteomes" id="UP000824120"/>
    </source>
</evidence>
<feature type="region of interest" description="Disordered" evidence="1">
    <location>
        <begin position="27"/>
        <end position="64"/>
    </location>
</feature>
<dbReference type="EMBL" id="JACXVP010000007">
    <property type="protein sequence ID" value="KAG5594071.1"/>
    <property type="molecule type" value="Genomic_DNA"/>
</dbReference>
<sequence>MSRPNYLKAQLEGKSVIIPSRPEKKHIHFARRRRRHRHVASPGKNYKNTDDKKRPSVNYPEKKLTKRSNELIQFSSIENFCY</sequence>
<gene>
    <name evidence="2" type="ORF">H5410_035303</name>
</gene>
<reference evidence="2 3" key="1">
    <citation type="submission" date="2020-09" db="EMBL/GenBank/DDBJ databases">
        <title>De no assembly of potato wild relative species, Solanum commersonii.</title>
        <authorList>
            <person name="Cho K."/>
        </authorList>
    </citation>
    <scope>NUCLEOTIDE SEQUENCE [LARGE SCALE GENOMIC DNA]</scope>
    <source>
        <strain evidence="2">LZ3.2</strain>
        <tissue evidence="2">Leaf</tissue>
    </source>
</reference>
<comment type="caution">
    <text evidence="2">The sequence shown here is derived from an EMBL/GenBank/DDBJ whole genome shotgun (WGS) entry which is preliminary data.</text>
</comment>
<evidence type="ECO:0000256" key="1">
    <source>
        <dbReference type="SAM" id="MobiDB-lite"/>
    </source>
</evidence>
<evidence type="ECO:0000313" key="2">
    <source>
        <dbReference type="EMBL" id="KAG5594071.1"/>
    </source>
</evidence>
<name>A0A9J5Y2H9_SOLCO</name>
<proteinExistence type="predicted"/>
<accession>A0A9J5Y2H9</accession>